<feature type="domain" description="Ig-like" evidence="5">
    <location>
        <begin position="8"/>
        <end position="94"/>
    </location>
</feature>
<dbReference type="Ensembl" id="ENSPSIT00000007130.1">
    <property type="protein sequence ID" value="ENSPSIP00000007089.1"/>
    <property type="gene ID" value="ENSPSIG00000006548.1"/>
</dbReference>
<accession>K7FGC9</accession>
<keyword evidence="2" id="KW-0677">Repeat</keyword>
<dbReference type="EMBL" id="AGCU01121742">
    <property type="status" value="NOT_ANNOTATED_CDS"/>
    <property type="molecule type" value="Genomic_DNA"/>
</dbReference>
<evidence type="ECO:0000313" key="7">
    <source>
        <dbReference type="Proteomes" id="UP000007267"/>
    </source>
</evidence>
<evidence type="ECO:0000259" key="5">
    <source>
        <dbReference type="PROSITE" id="PS50835"/>
    </source>
</evidence>
<reference evidence="6" key="3">
    <citation type="submission" date="2025-08" db="UniProtKB">
        <authorList>
            <consortium name="Ensembl"/>
        </authorList>
    </citation>
    <scope>IDENTIFICATION</scope>
</reference>
<dbReference type="InterPro" id="IPR051170">
    <property type="entry name" value="Neural/epithelial_adhesion"/>
</dbReference>
<dbReference type="AlphaFoldDB" id="K7FGC9"/>
<evidence type="ECO:0000256" key="1">
    <source>
        <dbReference type="ARBA" id="ARBA00022729"/>
    </source>
</evidence>
<dbReference type="GeneTree" id="ENSGT00940000162328"/>
<name>K7FGC9_PELSI</name>
<evidence type="ECO:0000256" key="2">
    <source>
        <dbReference type="ARBA" id="ARBA00022737"/>
    </source>
</evidence>
<dbReference type="PANTHER" id="PTHR12231:SF253">
    <property type="entry name" value="DPR-INTERACTING PROTEIN ETA, ISOFORM B-RELATED"/>
    <property type="match status" value="1"/>
</dbReference>
<dbReference type="EMBL" id="AGCU01121743">
    <property type="status" value="NOT_ANNOTATED_CDS"/>
    <property type="molecule type" value="Genomic_DNA"/>
</dbReference>
<keyword evidence="7" id="KW-1185">Reference proteome</keyword>
<feature type="domain" description="Ig-like" evidence="5">
    <location>
        <begin position="99"/>
        <end position="185"/>
    </location>
</feature>
<dbReference type="InterPro" id="IPR013098">
    <property type="entry name" value="Ig_I-set"/>
</dbReference>
<dbReference type="Pfam" id="PF13927">
    <property type="entry name" value="Ig_3"/>
    <property type="match status" value="1"/>
</dbReference>
<dbReference type="SMART" id="SM00408">
    <property type="entry name" value="IGc2"/>
    <property type="match status" value="2"/>
</dbReference>
<dbReference type="eggNOG" id="KOG4475">
    <property type="taxonomic scope" value="Eukaryota"/>
</dbReference>
<dbReference type="FunFam" id="2.60.40.10:FF:000890">
    <property type="entry name" value="Hemicentin 1"/>
    <property type="match status" value="1"/>
</dbReference>
<dbReference type="InterPro" id="IPR036179">
    <property type="entry name" value="Ig-like_dom_sf"/>
</dbReference>
<dbReference type="SMART" id="SM00409">
    <property type="entry name" value="IG"/>
    <property type="match status" value="2"/>
</dbReference>
<dbReference type="PROSITE" id="PS50835">
    <property type="entry name" value="IG_LIKE"/>
    <property type="match status" value="2"/>
</dbReference>
<dbReference type="Proteomes" id="UP000007267">
    <property type="component" value="Unassembled WGS sequence"/>
</dbReference>
<organism evidence="6 7">
    <name type="scientific">Pelodiscus sinensis</name>
    <name type="common">Chinese softshell turtle</name>
    <name type="synonym">Trionyx sinensis</name>
    <dbReference type="NCBI Taxonomy" id="13735"/>
    <lineage>
        <taxon>Eukaryota</taxon>
        <taxon>Metazoa</taxon>
        <taxon>Chordata</taxon>
        <taxon>Craniata</taxon>
        <taxon>Vertebrata</taxon>
        <taxon>Euteleostomi</taxon>
        <taxon>Archelosauria</taxon>
        <taxon>Testudinata</taxon>
        <taxon>Testudines</taxon>
        <taxon>Cryptodira</taxon>
        <taxon>Trionychia</taxon>
        <taxon>Trionychidae</taxon>
        <taxon>Pelodiscus</taxon>
    </lineage>
</organism>
<keyword evidence="1" id="KW-0732">Signal</keyword>
<dbReference type="InterPro" id="IPR013783">
    <property type="entry name" value="Ig-like_fold"/>
</dbReference>
<keyword evidence="3" id="KW-1015">Disulfide bond</keyword>
<proteinExistence type="predicted"/>
<protein>
    <recommendedName>
        <fullName evidence="5">Ig-like domain-containing protein</fullName>
    </recommendedName>
</protein>
<dbReference type="InterPro" id="IPR003598">
    <property type="entry name" value="Ig_sub2"/>
</dbReference>
<evidence type="ECO:0000313" key="6">
    <source>
        <dbReference type="Ensembl" id="ENSPSIP00000007089.1"/>
    </source>
</evidence>
<reference evidence="7" key="1">
    <citation type="submission" date="2011-10" db="EMBL/GenBank/DDBJ databases">
        <authorList>
            <consortium name="Soft-shell Turtle Genome Consortium"/>
        </authorList>
    </citation>
    <scope>NUCLEOTIDE SEQUENCE [LARGE SCALE GENOMIC DNA]</scope>
    <source>
        <strain evidence="7">Daiwa-1</strain>
    </source>
</reference>
<dbReference type="InterPro" id="IPR003599">
    <property type="entry name" value="Ig_sub"/>
</dbReference>
<dbReference type="FunFam" id="2.60.40.10:FF:000186">
    <property type="entry name" value="Hemicentin 1"/>
    <property type="match status" value="1"/>
</dbReference>
<dbReference type="OMA" id="NIRCPAS"/>
<sequence>MVTGHVAPEIAIGAPVIHAREGQLVSLPCVILAGKPLPDRHWLKDGQPVIPSSRHSVRADGSFHIDPAFQEDAGKYTCVVTNTVGFHRQNVTLVIHVPPSIQPSPALYTTDEGVAVALPCNASGVPAPTIVWTKEGEPLSSRSPHYHISSDGSLLIPLPSAGESGVYVCTATNLGGSAHQELQLSVNSENSPPLSVLCL</sequence>
<dbReference type="SUPFAM" id="SSF48726">
    <property type="entry name" value="Immunoglobulin"/>
    <property type="match status" value="2"/>
</dbReference>
<dbReference type="HOGENOM" id="CLU_1264162_0_0_1"/>
<keyword evidence="4" id="KW-0393">Immunoglobulin domain</keyword>
<dbReference type="InterPro" id="IPR007110">
    <property type="entry name" value="Ig-like_dom"/>
</dbReference>
<dbReference type="Pfam" id="PF07679">
    <property type="entry name" value="I-set"/>
    <property type="match status" value="1"/>
</dbReference>
<dbReference type="EMBL" id="AGCU01121744">
    <property type="status" value="NOT_ANNOTATED_CDS"/>
    <property type="molecule type" value="Genomic_DNA"/>
</dbReference>
<reference evidence="7" key="2">
    <citation type="journal article" date="2013" name="Nat. Genet.">
        <title>The draft genomes of soft-shell turtle and green sea turtle yield insights into the development and evolution of the turtle-specific body plan.</title>
        <authorList>
            <person name="Wang Z."/>
            <person name="Pascual-Anaya J."/>
            <person name="Zadissa A."/>
            <person name="Li W."/>
            <person name="Niimura Y."/>
            <person name="Huang Z."/>
            <person name="Li C."/>
            <person name="White S."/>
            <person name="Xiong Z."/>
            <person name="Fang D."/>
            <person name="Wang B."/>
            <person name="Ming Y."/>
            <person name="Chen Y."/>
            <person name="Zheng Y."/>
            <person name="Kuraku S."/>
            <person name="Pignatelli M."/>
            <person name="Herrero J."/>
            <person name="Beal K."/>
            <person name="Nozawa M."/>
            <person name="Li Q."/>
            <person name="Wang J."/>
            <person name="Zhang H."/>
            <person name="Yu L."/>
            <person name="Shigenobu S."/>
            <person name="Wang J."/>
            <person name="Liu J."/>
            <person name="Flicek P."/>
            <person name="Searle S."/>
            <person name="Wang J."/>
            <person name="Kuratani S."/>
            <person name="Yin Y."/>
            <person name="Aken B."/>
            <person name="Zhang G."/>
            <person name="Irie N."/>
        </authorList>
    </citation>
    <scope>NUCLEOTIDE SEQUENCE [LARGE SCALE GENOMIC DNA]</scope>
    <source>
        <strain evidence="7">Daiwa-1</strain>
    </source>
</reference>
<evidence type="ECO:0000256" key="3">
    <source>
        <dbReference type="ARBA" id="ARBA00023157"/>
    </source>
</evidence>
<evidence type="ECO:0000256" key="4">
    <source>
        <dbReference type="ARBA" id="ARBA00023319"/>
    </source>
</evidence>
<dbReference type="Gene3D" id="2.60.40.10">
    <property type="entry name" value="Immunoglobulins"/>
    <property type="match status" value="2"/>
</dbReference>
<dbReference type="PANTHER" id="PTHR12231">
    <property type="entry name" value="CTX-RELATED TYPE I TRANSMEMBRANE PROTEIN"/>
    <property type="match status" value="1"/>
</dbReference>
<reference evidence="6" key="4">
    <citation type="submission" date="2025-09" db="UniProtKB">
        <authorList>
            <consortium name="Ensembl"/>
        </authorList>
    </citation>
    <scope>IDENTIFICATION</scope>
</reference>